<evidence type="ECO:0000313" key="5">
    <source>
        <dbReference type="Proteomes" id="UP000266841"/>
    </source>
</evidence>
<feature type="region of interest" description="Disordered" evidence="3">
    <location>
        <begin position="131"/>
        <end position="182"/>
    </location>
</feature>
<feature type="compositionally biased region" description="Polar residues" evidence="3">
    <location>
        <begin position="171"/>
        <end position="182"/>
    </location>
</feature>
<dbReference type="InterPro" id="IPR019734">
    <property type="entry name" value="TPR_rpt"/>
</dbReference>
<feature type="region of interest" description="Disordered" evidence="3">
    <location>
        <begin position="202"/>
        <end position="222"/>
    </location>
</feature>
<dbReference type="PANTHER" id="PTHR45641">
    <property type="entry name" value="TETRATRICOPEPTIDE REPEAT PROTEIN (AFU_ORTHOLOGUE AFUA_6G03870)"/>
    <property type="match status" value="1"/>
</dbReference>
<dbReference type="OMA" id="VKLDHRH"/>
<dbReference type="PANTHER" id="PTHR45641:SF19">
    <property type="entry name" value="NEPHROCYSTIN-3"/>
    <property type="match status" value="1"/>
</dbReference>
<keyword evidence="1" id="KW-0677">Repeat</keyword>
<feature type="compositionally biased region" description="Basic and acidic residues" evidence="3">
    <location>
        <begin position="149"/>
        <end position="158"/>
    </location>
</feature>
<keyword evidence="5" id="KW-1185">Reference proteome</keyword>
<feature type="region of interest" description="Disordered" evidence="3">
    <location>
        <begin position="235"/>
        <end position="272"/>
    </location>
</feature>
<feature type="compositionally biased region" description="Polar residues" evidence="3">
    <location>
        <begin position="53"/>
        <end position="67"/>
    </location>
</feature>
<dbReference type="InterPro" id="IPR011990">
    <property type="entry name" value="TPR-like_helical_dom_sf"/>
</dbReference>
<gene>
    <name evidence="4" type="ORF">THAOC_15999</name>
</gene>
<dbReference type="SMART" id="SM00028">
    <property type="entry name" value="TPR"/>
    <property type="match status" value="5"/>
</dbReference>
<feature type="region of interest" description="Disordered" evidence="3">
    <location>
        <begin position="356"/>
        <end position="428"/>
    </location>
</feature>
<feature type="compositionally biased region" description="Basic and acidic residues" evidence="3">
    <location>
        <begin position="235"/>
        <end position="246"/>
    </location>
</feature>
<feature type="compositionally biased region" description="Basic and acidic residues" evidence="3">
    <location>
        <begin position="22"/>
        <end position="36"/>
    </location>
</feature>
<dbReference type="Gene3D" id="1.25.40.10">
    <property type="entry name" value="Tetratricopeptide repeat domain"/>
    <property type="match status" value="1"/>
</dbReference>
<feature type="region of interest" description="Disordered" evidence="3">
    <location>
        <begin position="11"/>
        <end position="72"/>
    </location>
</feature>
<evidence type="ECO:0000256" key="3">
    <source>
        <dbReference type="SAM" id="MobiDB-lite"/>
    </source>
</evidence>
<sequence length="1012" mass="112793">MCVQIRAEVMEMGMFEVDDEEEKKLDPNNDDEDKHERRSRRAWSSSRDMAEPRTTTGSRTFNRSASFAEQGRGMYENTVNSWTDYDKAPKPFSSPYPAQRQAQKKYGYGTLLRGSSMDAAALGGRRDNEQTNHFARKSSAGVVQFSDRGSPRRVDKRPSFSRSDFPPLSPAKTSNPSSRLSKQISWSNVVGGKQIKVPTSLESSAGSFRIPPPPLVDEPEEQSTLDLAVHAKRFESEENCPGDRAHPRQRPRSLSFQHSHPGRRPSSIPQEYHPFCSFTTTSVSALQNDIGTLLARSNLVDEAVKRYKLAIESAIRHLSNREESSKPDAKLEQEWPKVTEAQGLAWYRQKLLRGDVLPAPPSNNGGQEDVNTTDTTLSGSPPPPFQPSGFGGLAHHPSPRRHRSSSFSIRDLTPSSSRGHRDLSTNHIVPPLNRVNSINEHSQSIHIPICPSTAPQPGKSVLRFQSERTRGDLALLQDQQHRLATHHRSVAPLDDIVHGIHQHQRLDCNGLTPLGLEYIVDPLPVLGTALHNIFQVMGDHKLWPELVESISLVSARLNLASLEYRQVGGGADDELERVLSLLRDALESCNAASNRLKSAENDGGRGQQIMATLKSILHSNIGTATYRMNKFRDASECFRLAVKEVTRAIDRSDMFEDSVLRTADAHEDNRFPPRSYLLLVTRLNLSRSLMRLNEPEEVKVLCKRIIEENKPHRRASVMRIERPTVKRYNFQRSDSYFAASTALDSSSAAYDHHIGKQSEWLCNVAEHYILGMIAEQRGGSNDCREAKHHYNRLLSLARVKLDHRHPYICTLLERRGAVLFVERKLQSAESKVFNRADLSRVLYAIARVLHDKEELNDALRMYQRALICQRSLAEKSLQVITTLCNISRVHHLSGDYDEALTTNKEAIEVATSLVGGKLNHPFLIHRLKVEGNLLVEAGRLGEAMHTFADAARRCSEDEPDNMISAMIDVGGGIGGSDSQEDAHAGDCSVLTSRSASALAQITTLAHPAAAAG</sequence>
<name>K0SED8_THAOC</name>
<proteinExistence type="predicted"/>
<feature type="compositionally biased region" description="Polar residues" evidence="3">
    <location>
        <begin position="362"/>
        <end position="377"/>
    </location>
</feature>
<evidence type="ECO:0000313" key="4">
    <source>
        <dbReference type="EMBL" id="EJK63344.1"/>
    </source>
</evidence>
<dbReference type="Proteomes" id="UP000266841">
    <property type="component" value="Unassembled WGS sequence"/>
</dbReference>
<reference evidence="4 5" key="1">
    <citation type="journal article" date="2012" name="Genome Biol.">
        <title>Genome and low-iron response of an oceanic diatom adapted to chronic iron limitation.</title>
        <authorList>
            <person name="Lommer M."/>
            <person name="Specht M."/>
            <person name="Roy A.S."/>
            <person name="Kraemer L."/>
            <person name="Andreson R."/>
            <person name="Gutowska M.A."/>
            <person name="Wolf J."/>
            <person name="Bergner S.V."/>
            <person name="Schilhabel M.B."/>
            <person name="Klostermeier U.C."/>
            <person name="Beiko R.G."/>
            <person name="Rosenstiel P."/>
            <person name="Hippler M."/>
            <person name="Laroche J."/>
        </authorList>
    </citation>
    <scope>NUCLEOTIDE SEQUENCE [LARGE SCALE GENOMIC DNA]</scope>
    <source>
        <strain evidence="4 5">CCMP1005</strain>
    </source>
</reference>
<evidence type="ECO:0000256" key="1">
    <source>
        <dbReference type="ARBA" id="ARBA00022737"/>
    </source>
</evidence>
<dbReference type="AlphaFoldDB" id="K0SED8"/>
<organism evidence="4 5">
    <name type="scientific">Thalassiosira oceanica</name>
    <name type="common">Marine diatom</name>
    <dbReference type="NCBI Taxonomy" id="159749"/>
    <lineage>
        <taxon>Eukaryota</taxon>
        <taxon>Sar</taxon>
        <taxon>Stramenopiles</taxon>
        <taxon>Ochrophyta</taxon>
        <taxon>Bacillariophyta</taxon>
        <taxon>Coscinodiscophyceae</taxon>
        <taxon>Thalassiosirophycidae</taxon>
        <taxon>Thalassiosirales</taxon>
        <taxon>Thalassiosiraceae</taxon>
        <taxon>Thalassiosira</taxon>
    </lineage>
</organism>
<protein>
    <submittedName>
        <fullName evidence="4">Uncharacterized protein</fullName>
    </submittedName>
</protein>
<keyword evidence="2" id="KW-0802">TPR repeat</keyword>
<dbReference type="EMBL" id="AGNL01018302">
    <property type="protein sequence ID" value="EJK63344.1"/>
    <property type="molecule type" value="Genomic_DNA"/>
</dbReference>
<dbReference type="SUPFAM" id="SSF48452">
    <property type="entry name" value="TPR-like"/>
    <property type="match status" value="2"/>
</dbReference>
<accession>K0SED8</accession>
<dbReference type="Pfam" id="PF13424">
    <property type="entry name" value="TPR_12"/>
    <property type="match status" value="1"/>
</dbReference>
<dbReference type="OrthoDB" id="1658288at2759"/>
<evidence type="ECO:0000256" key="2">
    <source>
        <dbReference type="ARBA" id="ARBA00022803"/>
    </source>
</evidence>
<comment type="caution">
    <text evidence="4">The sequence shown here is derived from an EMBL/GenBank/DDBJ whole genome shotgun (WGS) entry which is preliminary data.</text>
</comment>
<dbReference type="eggNOG" id="ENOG502TF7I">
    <property type="taxonomic scope" value="Eukaryota"/>
</dbReference>